<evidence type="ECO:0000313" key="3">
    <source>
        <dbReference type="Proteomes" id="UP000179243"/>
    </source>
</evidence>
<keyword evidence="1" id="KW-1133">Transmembrane helix</keyword>
<feature type="transmembrane region" description="Helical" evidence="1">
    <location>
        <begin position="124"/>
        <end position="145"/>
    </location>
</feature>
<accession>A0A1F7F8S0</accession>
<keyword evidence="1" id="KW-0812">Transmembrane</keyword>
<evidence type="ECO:0000313" key="2">
    <source>
        <dbReference type="EMBL" id="OGK03064.1"/>
    </source>
</evidence>
<sequence length="177" mass="20913">MVFSNKPDWYLIFVEPEQFLQLTLFLKNHGYERKKDIKYDGYSKNFYRFEKKTVHQDKSMLIRVNIFFSIPELLRIQNNEDYKKIADSNTFKIETIPPRQLQAKSILKRRIRYSLLKQRIAKTFWVLGLVGVCAVLGKAVCMALSNDAPINENLIIIEKLDHLERMVKDLSKSENKP</sequence>
<dbReference type="AlphaFoldDB" id="A0A1F7F8S0"/>
<dbReference type="EMBL" id="MFYX01000098">
    <property type="protein sequence ID" value="OGK03064.1"/>
    <property type="molecule type" value="Genomic_DNA"/>
</dbReference>
<comment type="caution">
    <text evidence="2">The sequence shown here is derived from an EMBL/GenBank/DDBJ whole genome shotgun (WGS) entry which is preliminary data.</text>
</comment>
<protein>
    <submittedName>
        <fullName evidence="2">Uncharacterized protein</fullName>
    </submittedName>
</protein>
<gene>
    <name evidence="2" type="ORF">A2519_21480</name>
</gene>
<reference evidence="2 3" key="1">
    <citation type="journal article" date="2016" name="Nat. Commun.">
        <title>Thousands of microbial genomes shed light on interconnected biogeochemical processes in an aquifer system.</title>
        <authorList>
            <person name="Anantharaman K."/>
            <person name="Brown C.T."/>
            <person name="Hug L.A."/>
            <person name="Sharon I."/>
            <person name="Castelle C.J."/>
            <person name="Probst A.J."/>
            <person name="Thomas B.C."/>
            <person name="Singh A."/>
            <person name="Wilkins M.J."/>
            <person name="Karaoz U."/>
            <person name="Brodie E.L."/>
            <person name="Williams K.H."/>
            <person name="Hubbard S.S."/>
            <person name="Banfield J.F."/>
        </authorList>
    </citation>
    <scope>NUCLEOTIDE SEQUENCE [LARGE SCALE GENOMIC DNA]</scope>
</reference>
<proteinExistence type="predicted"/>
<organism evidence="2 3">
    <name type="scientific">Candidatus Raymondbacteria bacterium RIFOXYD12_FULL_49_13</name>
    <dbReference type="NCBI Taxonomy" id="1817890"/>
    <lineage>
        <taxon>Bacteria</taxon>
        <taxon>Raymondiibacteriota</taxon>
    </lineage>
</organism>
<keyword evidence="1" id="KW-0472">Membrane</keyword>
<dbReference type="Proteomes" id="UP000179243">
    <property type="component" value="Unassembled WGS sequence"/>
</dbReference>
<evidence type="ECO:0000256" key="1">
    <source>
        <dbReference type="SAM" id="Phobius"/>
    </source>
</evidence>
<name>A0A1F7F8S0_UNCRA</name>